<proteinExistence type="predicted"/>
<dbReference type="RefSeq" id="WP_341397411.1">
    <property type="nucleotide sequence ID" value="NZ_JBBUTI010000001.1"/>
</dbReference>
<dbReference type="EMBL" id="JBBUTI010000001">
    <property type="protein sequence ID" value="MEK8045268.1"/>
    <property type="molecule type" value="Genomic_DNA"/>
</dbReference>
<protein>
    <submittedName>
        <fullName evidence="1">DUF1839 family protein</fullName>
    </submittedName>
</protein>
<dbReference type="InterPro" id="IPR014989">
    <property type="entry name" value="DUF1839"/>
</dbReference>
<dbReference type="Pfam" id="PF08893">
    <property type="entry name" value="DUF1839"/>
    <property type="match status" value="1"/>
</dbReference>
<dbReference type="Proteomes" id="UP001379945">
    <property type="component" value="Unassembled WGS sequence"/>
</dbReference>
<comment type="caution">
    <text evidence="1">The sequence shown here is derived from an EMBL/GenBank/DDBJ whole genome shotgun (WGS) entry which is preliminary data.</text>
</comment>
<evidence type="ECO:0000313" key="2">
    <source>
        <dbReference type="Proteomes" id="UP001379945"/>
    </source>
</evidence>
<sequence>MSGAPPATPQAGVASAWPGPSPLHQLPHALHASGAIWPEKNCYTDLWIGVLHGLALEPLAVMGASALVDFEGDQWTFFKPSHDLLRERHGLDVQELTIWRPLLDHALEHLAAGKLLSVEADAFWLPDVAGTDYRQNHTKTTIVLVSVDAAAKRLVYFHNAGCFELTGEDFDGTFGLTPRPADAVALPLFAEFIRLDRTRQRPSAELHALARAELPGLLARRPVHNPVQRFAERFLQELPALREQGLPHYHAWAFAGTRQMGSAFELAARWIAWWSGDQRDEELSRAIAAFEQLSAQAKTFILKGARMVNSSRPADPGTLFSDMASAWDEGWGALAAWQQRQ</sequence>
<organism evidence="1 2">
    <name type="scientific">Ideonella margarita</name>
    <dbReference type="NCBI Taxonomy" id="2984191"/>
    <lineage>
        <taxon>Bacteria</taxon>
        <taxon>Pseudomonadati</taxon>
        <taxon>Pseudomonadota</taxon>
        <taxon>Betaproteobacteria</taxon>
        <taxon>Burkholderiales</taxon>
        <taxon>Sphaerotilaceae</taxon>
        <taxon>Ideonella</taxon>
    </lineage>
</organism>
<reference evidence="1 2" key="1">
    <citation type="submission" date="2024-04" db="EMBL/GenBank/DDBJ databases">
        <title>Novel species of the genus Ideonella isolated from streams.</title>
        <authorList>
            <person name="Lu H."/>
        </authorList>
    </citation>
    <scope>NUCLEOTIDE SEQUENCE [LARGE SCALE GENOMIC DNA]</scope>
    <source>
        <strain evidence="1 2">LYT19W</strain>
    </source>
</reference>
<evidence type="ECO:0000313" key="1">
    <source>
        <dbReference type="EMBL" id="MEK8045268.1"/>
    </source>
</evidence>
<accession>A0ABU9C096</accession>
<name>A0ABU9C096_9BURK</name>
<keyword evidence="2" id="KW-1185">Reference proteome</keyword>
<gene>
    <name evidence="1" type="ORF">AACH00_02775</name>
</gene>